<dbReference type="CDD" id="cd19481">
    <property type="entry name" value="RecA-like_protease"/>
    <property type="match status" value="1"/>
</dbReference>
<evidence type="ECO:0000259" key="3">
    <source>
        <dbReference type="Pfam" id="PF22942"/>
    </source>
</evidence>
<dbReference type="EMBL" id="KL659800">
    <property type="protein sequence ID" value="KFA68573.1"/>
    <property type="molecule type" value="Genomic_DNA"/>
</dbReference>
<dbReference type="HOGENOM" id="CLU_004471_6_3_1"/>
<dbReference type="OMA" id="FLRHDLQ"/>
<dbReference type="OrthoDB" id="10042665at2759"/>
<evidence type="ECO:0000313" key="4">
    <source>
        <dbReference type="EMBL" id="KFA68573.1"/>
    </source>
</evidence>
<feature type="compositionally biased region" description="Pro residues" evidence="1">
    <location>
        <begin position="32"/>
        <end position="45"/>
    </location>
</feature>
<dbReference type="STRING" id="1283841.A0A084QX88"/>
<evidence type="ECO:0000256" key="1">
    <source>
        <dbReference type="SAM" id="MobiDB-lite"/>
    </source>
</evidence>
<feature type="compositionally biased region" description="Polar residues" evidence="1">
    <location>
        <begin position="53"/>
        <end position="66"/>
    </location>
</feature>
<reference evidence="4 5" key="1">
    <citation type="journal article" date="2014" name="BMC Genomics">
        <title>Comparative genome sequencing reveals chemotype-specific gene clusters in the toxigenic black mold Stachybotrys.</title>
        <authorList>
            <person name="Semeiks J."/>
            <person name="Borek D."/>
            <person name="Otwinowski Z."/>
            <person name="Grishin N.V."/>
        </authorList>
    </citation>
    <scope>NUCLEOTIDE SEQUENCE [LARGE SCALE GENOMIC DNA]</scope>
    <source>
        <strain evidence="4 5">IBT 40285</strain>
    </source>
</reference>
<dbReference type="InterPro" id="IPR054289">
    <property type="entry name" value="DUF7025"/>
</dbReference>
<organism evidence="4 5">
    <name type="scientific">Stachybotrys chlorohalonatus (strain IBT 40285)</name>
    <dbReference type="NCBI Taxonomy" id="1283841"/>
    <lineage>
        <taxon>Eukaryota</taxon>
        <taxon>Fungi</taxon>
        <taxon>Dikarya</taxon>
        <taxon>Ascomycota</taxon>
        <taxon>Pezizomycotina</taxon>
        <taxon>Sordariomycetes</taxon>
        <taxon>Hypocreomycetidae</taxon>
        <taxon>Hypocreales</taxon>
        <taxon>Stachybotryaceae</taxon>
        <taxon>Stachybotrys</taxon>
    </lineage>
</organism>
<dbReference type="GO" id="GO:0005524">
    <property type="term" value="F:ATP binding"/>
    <property type="evidence" value="ECO:0007669"/>
    <property type="project" value="InterPro"/>
</dbReference>
<dbReference type="GO" id="GO:0016887">
    <property type="term" value="F:ATP hydrolysis activity"/>
    <property type="evidence" value="ECO:0007669"/>
    <property type="project" value="InterPro"/>
</dbReference>
<dbReference type="Proteomes" id="UP000028524">
    <property type="component" value="Unassembled WGS sequence"/>
</dbReference>
<accession>A0A084QX88</accession>
<dbReference type="InParanoid" id="A0A084QX88"/>
<dbReference type="InterPro" id="IPR003959">
    <property type="entry name" value="ATPase_AAA_core"/>
</dbReference>
<dbReference type="Gene3D" id="3.40.50.300">
    <property type="entry name" value="P-loop containing nucleotide triphosphate hydrolases"/>
    <property type="match status" value="1"/>
</dbReference>
<proteinExistence type="predicted"/>
<feature type="domain" description="DUF7025" evidence="3">
    <location>
        <begin position="232"/>
        <end position="317"/>
    </location>
</feature>
<dbReference type="PANTHER" id="PTHR46411:SF2">
    <property type="entry name" value="AAA+ ATPASE DOMAIN-CONTAINING PROTEIN"/>
    <property type="match status" value="1"/>
</dbReference>
<dbReference type="Pfam" id="PF00004">
    <property type="entry name" value="AAA"/>
    <property type="match status" value="1"/>
</dbReference>
<feature type="domain" description="ATPase AAA-type core" evidence="2">
    <location>
        <begin position="594"/>
        <end position="697"/>
    </location>
</feature>
<feature type="region of interest" description="Disordered" evidence="1">
    <location>
        <begin position="15"/>
        <end position="76"/>
    </location>
</feature>
<evidence type="ECO:0000259" key="2">
    <source>
        <dbReference type="Pfam" id="PF00004"/>
    </source>
</evidence>
<gene>
    <name evidence="4" type="ORF">S40285_06667</name>
</gene>
<dbReference type="InterPro" id="IPR027417">
    <property type="entry name" value="P-loop_NTPase"/>
</dbReference>
<dbReference type="Pfam" id="PF22942">
    <property type="entry name" value="DUF7025"/>
    <property type="match status" value="1"/>
</dbReference>
<keyword evidence="5" id="KW-1185">Reference proteome</keyword>
<dbReference type="AlphaFoldDB" id="A0A084QX88"/>
<evidence type="ECO:0000313" key="5">
    <source>
        <dbReference type="Proteomes" id="UP000028524"/>
    </source>
</evidence>
<protein>
    <submittedName>
        <fullName evidence="4">Uncharacterized protein</fullName>
    </submittedName>
</protein>
<dbReference type="SUPFAM" id="SSF52540">
    <property type="entry name" value="P-loop containing nucleoside triphosphate hydrolases"/>
    <property type="match status" value="1"/>
</dbReference>
<dbReference type="PANTHER" id="PTHR46411">
    <property type="entry name" value="FAMILY ATPASE, PUTATIVE-RELATED"/>
    <property type="match status" value="1"/>
</dbReference>
<name>A0A084QX88_STAC4</name>
<sequence length="814" mass="92725">MADIETTTATLYDNILGGRFLSQDAQDGRHQQPPPKPTGFHPPSPMEEKSANDADSTAAPSLTESENILDDAQASSDRVPDIKTVIEYADSEGKHHVVGFENYKFSQEAPAAARNATRHVDDERFKHFPILLKAVINHTQRNLTWHLEIQSPDLLAIFREIAVNFKELRLDADQIVIPHPFRSLFFLRHDLQALLERPSTPKIQSEVHQLLEFIESPICLGNKIQEYSRLVEKRNMVTFPSLWTLYRPYEPVICTQPGQKLEDGMCYLVQSLGFDVGKDRPPQWQMKLLCGYHDGITFQIRATEEKIPYFNGIRHIDVREIRMVPIRLLEENDRLSLEKSLIERGKSYIRYCSSPYTFCHYNGNAQVRKKDQGKVLDGWTASTISVDERFVLDRTAEVKLSTHNSPGNLAGKRMRDLTSCPAPTDLTNVTNLAGNARQRVMMSLSDLVPSDWNQTSDAALDAAGSMVENPKKGLTDIEYMMCCNTTTGFALTQKLWLLDLHINKLSKIKFKSNPFNALQLPAYKKQYVRRLLEGFRKGKNSVEAYDDVVEGKGQGLIFLLYGPPGLGKTLTAGKCHPFSLMGHWHFRTYTNQSAESVAEITQRPMYHVSAGELGSTVTEVENRLEGIFQVGARWDAVVLLDEADVLMSRRTPENLKRNTIVTVFLRMLEYYKGMLFLTTNRRRDFDDAFHNRLHVTLEYNELDAPSRTNIWRDHITRSAQKNMTYQWTEEMYEALGQLNLNGRDIKNCVRTAYAYTKAVDGEDLGLGQILRVLKNNLPQDTSLHMGVTAAEIQERRRMIEELETAQSVTEAFVV</sequence>